<dbReference type="EMBL" id="PGCI01001222">
    <property type="protein sequence ID" value="PLW06413.1"/>
    <property type="molecule type" value="Genomic_DNA"/>
</dbReference>
<evidence type="ECO:0000313" key="3">
    <source>
        <dbReference type="Proteomes" id="UP000235392"/>
    </source>
</evidence>
<evidence type="ECO:0000313" key="2">
    <source>
        <dbReference type="EMBL" id="PLW06413.1"/>
    </source>
</evidence>
<dbReference type="AlphaFoldDB" id="A0A2N5RZK2"/>
<feature type="non-terminal residue" evidence="2">
    <location>
        <position position="1"/>
    </location>
</feature>
<feature type="region of interest" description="Disordered" evidence="1">
    <location>
        <begin position="258"/>
        <end position="285"/>
    </location>
</feature>
<sequence length="433" mass="47694">PLSLAPITPHHSLSVLPITKTGRSQLINLINSPTLSACQYQCKIQPNVESMVPLSSHSSLGPTVTDLNLAFAQIQVVTDDQMSASSAPSCDSAQAQTQNKRVLGLSPAIDFNCAISFVIFIPEKNKKGAITWVPVKSKPGLAIVFNRREHYSLVDFQKLVADRCNSQFAGIADMIMDGSSSSPPTINWSAYILKHCDWPKASPKPIGPDGAFETWFGEINGRAKGGIIISMDNPKDKASRAHKEDLMARTLRRLEARRNGPRNVRTLQGSTSAIPADGDEEQSEGPDLSGLIFYIDKIYAEHKVHTAYNRIHMVHLDPSNSDCYILLLPGNTEEWAQALANKIPGVSPTSPPNSIRWLDCQYQRGRNQSRRPTGDVKHTLGEYLEFIQLAPHRREGVLNILLSNDIDHYKMFKLVTVESLTGIGLNIGVITKL</sequence>
<organism evidence="2 3">
    <name type="scientific">Puccinia coronata f. sp. avenae</name>
    <dbReference type="NCBI Taxonomy" id="200324"/>
    <lineage>
        <taxon>Eukaryota</taxon>
        <taxon>Fungi</taxon>
        <taxon>Dikarya</taxon>
        <taxon>Basidiomycota</taxon>
        <taxon>Pucciniomycotina</taxon>
        <taxon>Pucciniomycetes</taxon>
        <taxon>Pucciniales</taxon>
        <taxon>Pucciniaceae</taxon>
        <taxon>Puccinia</taxon>
    </lineage>
</organism>
<name>A0A2N5RZK2_9BASI</name>
<gene>
    <name evidence="2" type="ORF">PCASD_25119</name>
</gene>
<comment type="caution">
    <text evidence="2">The sequence shown here is derived from an EMBL/GenBank/DDBJ whole genome shotgun (WGS) entry which is preliminary data.</text>
</comment>
<protein>
    <submittedName>
        <fullName evidence="2">Uncharacterized protein</fullName>
    </submittedName>
</protein>
<dbReference type="Proteomes" id="UP000235392">
    <property type="component" value="Unassembled WGS sequence"/>
</dbReference>
<evidence type="ECO:0000256" key="1">
    <source>
        <dbReference type="SAM" id="MobiDB-lite"/>
    </source>
</evidence>
<accession>A0A2N5RZK2</accession>
<reference evidence="2 3" key="1">
    <citation type="submission" date="2017-11" db="EMBL/GenBank/DDBJ databases">
        <title>De novo assembly and phasing of dikaryotic genomes from two isolates of Puccinia coronata f. sp. avenae, the causal agent of oat crown rust.</title>
        <authorList>
            <person name="Miller M.E."/>
            <person name="Zhang Y."/>
            <person name="Omidvar V."/>
            <person name="Sperschneider J."/>
            <person name="Schwessinger B."/>
            <person name="Raley C."/>
            <person name="Palmer J.M."/>
            <person name="Garnica D."/>
            <person name="Upadhyaya N."/>
            <person name="Rathjen J."/>
            <person name="Taylor J.M."/>
            <person name="Park R.F."/>
            <person name="Dodds P.N."/>
            <person name="Hirsch C.D."/>
            <person name="Kianian S.F."/>
            <person name="Figueroa M."/>
        </authorList>
    </citation>
    <scope>NUCLEOTIDE SEQUENCE [LARGE SCALE GENOMIC DNA]</scope>
    <source>
        <strain evidence="2">12SD80</strain>
    </source>
</reference>
<proteinExistence type="predicted"/>